<evidence type="ECO:0000256" key="5">
    <source>
        <dbReference type="RuleBase" id="RU000562"/>
    </source>
</evidence>
<comment type="subunit">
    <text evidence="4">Part of the 50S ribosomal subunit. Contacts protein L20.</text>
</comment>
<dbReference type="PANTHER" id="PTHR21349:SF0">
    <property type="entry name" value="LARGE RIBOSOMAL SUBUNIT PROTEIN BL21M"/>
    <property type="match status" value="1"/>
</dbReference>
<dbReference type="HAMAP" id="MF_01363">
    <property type="entry name" value="Ribosomal_bL21"/>
    <property type="match status" value="1"/>
</dbReference>
<comment type="similarity">
    <text evidence="1 4 5">Belongs to the bacterial ribosomal protein bL21 family.</text>
</comment>
<dbReference type="GO" id="GO:1990904">
    <property type="term" value="C:ribonucleoprotein complex"/>
    <property type="evidence" value="ECO:0007669"/>
    <property type="project" value="UniProtKB-KW"/>
</dbReference>
<dbReference type="InterPro" id="IPR036164">
    <property type="entry name" value="bL21-like_sf"/>
</dbReference>
<evidence type="ECO:0000256" key="1">
    <source>
        <dbReference type="ARBA" id="ARBA00008563"/>
    </source>
</evidence>
<dbReference type="InterPro" id="IPR028909">
    <property type="entry name" value="bL21-like"/>
</dbReference>
<evidence type="ECO:0000256" key="3">
    <source>
        <dbReference type="ARBA" id="ARBA00023274"/>
    </source>
</evidence>
<protein>
    <recommendedName>
        <fullName evidence="4">Large ribosomal subunit protein bL21</fullName>
    </recommendedName>
</protein>
<dbReference type="GO" id="GO:0019843">
    <property type="term" value="F:rRNA binding"/>
    <property type="evidence" value="ECO:0007669"/>
    <property type="project" value="UniProtKB-UniRule"/>
</dbReference>
<dbReference type="EMBL" id="PFWS01000052">
    <property type="protein sequence ID" value="PJA46964.1"/>
    <property type="molecule type" value="Genomic_DNA"/>
</dbReference>
<evidence type="ECO:0000256" key="4">
    <source>
        <dbReference type="HAMAP-Rule" id="MF_01363"/>
    </source>
</evidence>
<dbReference type="SUPFAM" id="SSF141091">
    <property type="entry name" value="L21p-like"/>
    <property type="match status" value="1"/>
</dbReference>
<dbReference type="GO" id="GO:0003735">
    <property type="term" value="F:structural constituent of ribosome"/>
    <property type="evidence" value="ECO:0007669"/>
    <property type="project" value="InterPro"/>
</dbReference>
<dbReference type="PANTHER" id="PTHR21349">
    <property type="entry name" value="50S RIBOSOMAL PROTEIN L21"/>
    <property type="match status" value="1"/>
</dbReference>
<gene>
    <name evidence="4 6" type="primary">rplU</name>
    <name evidence="6" type="ORF">CO172_03355</name>
</gene>
<keyword evidence="4 5" id="KW-0694">RNA-binding</keyword>
<dbReference type="NCBIfam" id="TIGR00061">
    <property type="entry name" value="L21"/>
    <property type="match status" value="1"/>
</dbReference>
<organism evidence="6 7">
    <name type="scientific">Candidatus Uhrbacteria bacterium CG_4_9_14_3_um_filter_36_7</name>
    <dbReference type="NCBI Taxonomy" id="1975033"/>
    <lineage>
        <taxon>Bacteria</taxon>
        <taxon>Candidatus Uhriibacteriota</taxon>
    </lineage>
</organism>
<comment type="function">
    <text evidence="4 5">This protein binds to 23S rRNA in the presence of protein L20.</text>
</comment>
<comment type="caution">
    <text evidence="6">The sequence shown here is derived from an EMBL/GenBank/DDBJ whole genome shotgun (WGS) entry which is preliminary data.</text>
</comment>
<keyword evidence="4 5" id="KW-0699">rRNA-binding</keyword>
<name>A0A2M7XGG7_9BACT</name>
<evidence type="ECO:0000313" key="7">
    <source>
        <dbReference type="Proteomes" id="UP000229749"/>
    </source>
</evidence>
<evidence type="ECO:0000256" key="2">
    <source>
        <dbReference type="ARBA" id="ARBA00022980"/>
    </source>
</evidence>
<keyword evidence="3 4" id="KW-0687">Ribonucleoprotein</keyword>
<sequence>MFAIIQTGGKQYQVKEGMQLLIEKVEVNEGETMSFEPLLIFKEEGEIFIGTPALGGKTVTAKVLSHGRSKKVPIIKYKPKVRYRRNVGHRQPYTKIQIEKISG</sequence>
<evidence type="ECO:0000313" key="6">
    <source>
        <dbReference type="EMBL" id="PJA46964.1"/>
    </source>
</evidence>
<dbReference type="GO" id="GO:0006412">
    <property type="term" value="P:translation"/>
    <property type="evidence" value="ECO:0007669"/>
    <property type="project" value="UniProtKB-UniRule"/>
</dbReference>
<reference evidence="7" key="1">
    <citation type="submission" date="2017-09" db="EMBL/GenBank/DDBJ databases">
        <title>Depth-based differentiation of microbial function through sediment-hosted aquifers and enrichment of novel symbionts in the deep terrestrial subsurface.</title>
        <authorList>
            <person name="Probst A.J."/>
            <person name="Ladd B."/>
            <person name="Jarett J.K."/>
            <person name="Geller-Mcgrath D.E."/>
            <person name="Sieber C.M.K."/>
            <person name="Emerson J.B."/>
            <person name="Anantharaman K."/>
            <person name="Thomas B.C."/>
            <person name="Malmstrom R."/>
            <person name="Stieglmeier M."/>
            <person name="Klingl A."/>
            <person name="Woyke T."/>
            <person name="Ryan C.M."/>
            <person name="Banfield J.F."/>
        </authorList>
    </citation>
    <scope>NUCLEOTIDE SEQUENCE [LARGE SCALE GENOMIC DNA]</scope>
</reference>
<dbReference type="GO" id="GO:0005840">
    <property type="term" value="C:ribosome"/>
    <property type="evidence" value="ECO:0007669"/>
    <property type="project" value="UniProtKB-KW"/>
</dbReference>
<dbReference type="GO" id="GO:0005737">
    <property type="term" value="C:cytoplasm"/>
    <property type="evidence" value="ECO:0007669"/>
    <property type="project" value="UniProtKB-ARBA"/>
</dbReference>
<dbReference type="AlphaFoldDB" id="A0A2M7XGG7"/>
<accession>A0A2M7XGG7</accession>
<dbReference type="Pfam" id="PF00829">
    <property type="entry name" value="Ribosomal_L21p"/>
    <property type="match status" value="1"/>
</dbReference>
<keyword evidence="2 4" id="KW-0689">Ribosomal protein</keyword>
<proteinExistence type="inferred from homology"/>
<dbReference type="InterPro" id="IPR001787">
    <property type="entry name" value="Ribosomal_bL21"/>
</dbReference>
<dbReference type="Proteomes" id="UP000229749">
    <property type="component" value="Unassembled WGS sequence"/>
</dbReference>